<feature type="transmembrane region" description="Helical" evidence="2">
    <location>
        <begin position="455"/>
        <end position="475"/>
    </location>
</feature>
<dbReference type="Proteomes" id="UP000552836">
    <property type="component" value="Unassembled WGS sequence"/>
</dbReference>
<proteinExistence type="predicted"/>
<dbReference type="PANTHER" id="PTHR32309">
    <property type="entry name" value="TYROSINE-PROTEIN KINASE"/>
    <property type="match status" value="1"/>
</dbReference>
<evidence type="ECO:0000256" key="2">
    <source>
        <dbReference type="SAM" id="Phobius"/>
    </source>
</evidence>
<dbReference type="AlphaFoldDB" id="A0A846LE52"/>
<feature type="transmembrane region" description="Helical" evidence="2">
    <location>
        <begin position="513"/>
        <end position="542"/>
    </location>
</feature>
<feature type="transmembrane region" description="Helical" evidence="2">
    <location>
        <begin position="401"/>
        <end position="419"/>
    </location>
</feature>
<keyword evidence="2" id="KW-1133">Transmembrane helix</keyword>
<comment type="caution">
    <text evidence="4">The sequence shown here is derived from an EMBL/GenBank/DDBJ whole genome shotgun (WGS) entry which is preliminary data.</text>
</comment>
<feature type="region of interest" description="Disordered" evidence="1">
    <location>
        <begin position="770"/>
        <end position="795"/>
    </location>
</feature>
<dbReference type="EMBL" id="BMMI01000004">
    <property type="protein sequence ID" value="GGL68163.1"/>
    <property type="molecule type" value="Genomic_DNA"/>
</dbReference>
<dbReference type="PANTHER" id="PTHR32309:SF13">
    <property type="entry name" value="FERRIC ENTEROBACTIN TRANSPORT PROTEIN FEPE"/>
    <property type="match status" value="1"/>
</dbReference>
<feature type="transmembrane region" description="Helical" evidence="2">
    <location>
        <begin position="14"/>
        <end position="35"/>
    </location>
</feature>
<feature type="transmembrane region" description="Helical" evidence="2">
    <location>
        <begin position="724"/>
        <end position="741"/>
    </location>
</feature>
<keyword evidence="2" id="KW-0812">Transmembrane</keyword>
<evidence type="ECO:0000313" key="6">
    <source>
        <dbReference type="Proteomes" id="UP000648663"/>
    </source>
</evidence>
<organism evidence="4 5">
    <name type="scientific">Modestobacter marinus</name>
    <dbReference type="NCBI Taxonomy" id="477641"/>
    <lineage>
        <taxon>Bacteria</taxon>
        <taxon>Bacillati</taxon>
        <taxon>Actinomycetota</taxon>
        <taxon>Actinomycetes</taxon>
        <taxon>Geodermatophilales</taxon>
        <taxon>Geodermatophilaceae</taxon>
        <taxon>Modestobacter</taxon>
    </lineage>
</organism>
<reference evidence="4 5" key="3">
    <citation type="submission" date="2020-02" db="EMBL/GenBank/DDBJ databases">
        <title>Sequencing the genomes of 1000 actinobacteria strains.</title>
        <authorList>
            <person name="Klenk H.-P."/>
        </authorList>
    </citation>
    <scope>NUCLEOTIDE SEQUENCE [LARGE SCALE GENOMIC DNA]</scope>
    <source>
        <strain evidence="4 5">DSM 45201</strain>
    </source>
</reference>
<keyword evidence="2" id="KW-0472">Membrane</keyword>
<accession>A0A846LE52</accession>
<feature type="compositionally biased region" description="Basic and acidic residues" evidence="1">
    <location>
        <begin position="779"/>
        <end position="789"/>
    </location>
</feature>
<feature type="transmembrane region" description="Helical" evidence="2">
    <location>
        <begin position="481"/>
        <end position="501"/>
    </location>
</feature>
<feature type="transmembrane region" description="Helical" evidence="2">
    <location>
        <begin position="578"/>
        <end position="600"/>
    </location>
</feature>
<evidence type="ECO:0000313" key="5">
    <source>
        <dbReference type="Proteomes" id="UP000552836"/>
    </source>
</evidence>
<protein>
    <submittedName>
        <fullName evidence="4">Capsular polysaccharide biosynthesis protein</fullName>
    </submittedName>
</protein>
<feature type="transmembrane region" description="Helical" evidence="2">
    <location>
        <begin position="425"/>
        <end position="443"/>
    </location>
</feature>
<dbReference type="GO" id="GO:0004713">
    <property type="term" value="F:protein tyrosine kinase activity"/>
    <property type="evidence" value="ECO:0007669"/>
    <property type="project" value="TreeGrafter"/>
</dbReference>
<dbReference type="InterPro" id="IPR050445">
    <property type="entry name" value="Bact_polysacc_biosynth/exp"/>
</dbReference>
<reference evidence="3" key="4">
    <citation type="submission" date="2024-05" db="EMBL/GenBank/DDBJ databases">
        <authorList>
            <person name="Sun Q."/>
            <person name="Zhou Y."/>
        </authorList>
    </citation>
    <scope>NUCLEOTIDE SEQUENCE</scope>
    <source>
        <strain evidence="3">CGMCC 4.5581</strain>
    </source>
</reference>
<reference evidence="6" key="2">
    <citation type="journal article" date="2019" name="Int. J. Syst. Evol. Microbiol.">
        <title>The Global Catalogue of Microorganisms (GCM) 10K type strain sequencing project: providing services to taxonomists for standard genome sequencing and annotation.</title>
        <authorList>
            <consortium name="The Broad Institute Genomics Platform"/>
            <consortium name="The Broad Institute Genome Sequencing Center for Infectious Disease"/>
            <person name="Wu L."/>
            <person name="Ma J."/>
        </authorList>
    </citation>
    <scope>NUCLEOTIDE SEQUENCE [LARGE SCALE GENOMIC DNA]</scope>
    <source>
        <strain evidence="6">CGMCC 4.5581</strain>
    </source>
</reference>
<name>A0A846LE52_9ACTN</name>
<reference evidence="3" key="1">
    <citation type="journal article" date="2014" name="Int. J. Syst. Evol. Microbiol.">
        <title>Complete genome of a new Firmicutes species belonging to the dominant human colonic microbiota ('Ruminococcus bicirculans') reveals two chromosomes and a selective capacity to utilize plant glucans.</title>
        <authorList>
            <consortium name="NISC Comparative Sequencing Program"/>
            <person name="Wegmann U."/>
            <person name="Louis P."/>
            <person name="Goesmann A."/>
            <person name="Henrissat B."/>
            <person name="Duncan S.H."/>
            <person name="Flint H.J."/>
        </authorList>
    </citation>
    <scope>NUCLEOTIDE SEQUENCE</scope>
    <source>
        <strain evidence="3">CGMCC 4.5581</strain>
    </source>
</reference>
<dbReference type="EMBL" id="JAAMPA010000001">
    <property type="protein sequence ID" value="NIH65927.1"/>
    <property type="molecule type" value="Genomic_DNA"/>
</dbReference>
<dbReference type="RefSeq" id="WP_166753595.1">
    <property type="nucleotide sequence ID" value="NZ_BAABJU010000021.1"/>
</dbReference>
<evidence type="ECO:0000313" key="4">
    <source>
        <dbReference type="EMBL" id="NIH65927.1"/>
    </source>
</evidence>
<dbReference type="GO" id="GO:0005886">
    <property type="term" value="C:plasma membrane"/>
    <property type="evidence" value="ECO:0007669"/>
    <property type="project" value="TreeGrafter"/>
</dbReference>
<dbReference type="Proteomes" id="UP000648663">
    <property type="component" value="Unassembled WGS sequence"/>
</dbReference>
<evidence type="ECO:0000313" key="3">
    <source>
        <dbReference type="EMBL" id="GGL68163.1"/>
    </source>
</evidence>
<evidence type="ECO:0000256" key="1">
    <source>
        <dbReference type="SAM" id="MobiDB-lite"/>
    </source>
</evidence>
<feature type="transmembrane region" description="Helical" evidence="2">
    <location>
        <begin position="548"/>
        <end position="566"/>
    </location>
</feature>
<keyword evidence="6" id="KW-1185">Reference proteome</keyword>
<sequence>MQPSELVAALARRWAVLIVMALVGGVAGLLVSAAAPTTYRASTSLFAGMSQVSAASGLGNSSLVARELLPSLAAAGRTAAVLQPVVDELGLAGGPTGLAADVEVTVGEDVAVLTVAATAPTPRQAAAVAGGVVEQLRALADGQYTDAGGRPSLQLVTITPVVEPRTPSGLPSSRAALAGGLLAMAAAALVIGLREAWDPRVRTAGDLAGLTAVPVLAEVDRAAVRLPWTPPAGPDLRAASTERLGWLLTGLPGAAQGARIGLVGAPADLAGPDQTAPHAPRTVPVGLDRLAADRSAVAGIDGLVAVVDVRRATRGGVARLLAAVDASGRPVLGAVLDGVLSPAADRRTRWLAGLCGDAAGSRYGRARPGESAGPARSTRVVALLAVLALGLDQRLPVETDTGLLAAALLLPVWIAPILRHRGTRWLTGLAAVALACGVLLTLANSVEHDFAPRQALATSLSVLGALGAIGLLLWARTVWPLGVVGVTYGVGALVSGVLDVPGSDNAYKFELSFPVTIIVLSLLVGRVRPLLSVLALGVLGLFNIVNDARSAFGFCVIAAGLVLWQARSTREPDRPRPLRTVLLLASALVGAYAAITQLLVSGALGAQVQARSITQIEQTGTLLLGGRPEWTATWALMQENPLGFGLGTVPAAGDIALAKQGFAVTHVPTAEGYIEHYMFAGRFELHSVIADLWSNAGPAGLLWGLLLGGLLVTSLVRQLSRRRASALTCLLVPASLFWLAFGPLPANLPDIAMTLGLVLPLREALPGRRVPPRPAGARPVDRGEAERETAVSVLR</sequence>
<gene>
    <name evidence="4" type="ORF">FB380_000373</name>
    <name evidence="3" type="ORF">GCM10011589_25660</name>
</gene>